<dbReference type="Gene3D" id="3.40.630.30">
    <property type="match status" value="1"/>
</dbReference>
<dbReference type="OrthoDB" id="7678938at2"/>
<keyword evidence="2" id="KW-1185">Reference proteome</keyword>
<dbReference type="Proteomes" id="UP000054785">
    <property type="component" value="Unassembled WGS sequence"/>
</dbReference>
<name>A0A0W0U9R6_9GAMM</name>
<evidence type="ECO:0000313" key="1">
    <source>
        <dbReference type="EMBL" id="KTD04422.1"/>
    </source>
</evidence>
<accession>A0A0W0U9R6</accession>
<organism evidence="1 2">
    <name type="scientific">Legionella geestiana</name>
    <dbReference type="NCBI Taxonomy" id="45065"/>
    <lineage>
        <taxon>Bacteria</taxon>
        <taxon>Pseudomonadati</taxon>
        <taxon>Pseudomonadota</taxon>
        <taxon>Gammaproteobacteria</taxon>
        <taxon>Legionellales</taxon>
        <taxon>Legionellaceae</taxon>
        <taxon>Legionella</taxon>
    </lineage>
</organism>
<protein>
    <submittedName>
        <fullName evidence="1">GNAT family acetyltransferase</fullName>
    </submittedName>
</protein>
<dbReference type="SUPFAM" id="SSF55729">
    <property type="entry name" value="Acyl-CoA N-acyltransferases (Nat)"/>
    <property type="match status" value="1"/>
</dbReference>
<dbReference type="EMBL" id="LNYC01000004">
    <property type="protein sequence ID" value="KTD04422.1"/>
    <property type="molecule type" value="Genomic_DNA"/>
</dbReference>
<keyword evidence="1" id="KW-0808">Transferase</keyword>
<dbReference type="RefSeq" id="WP_058387026.1">
    <property type="nucleotide sequence ID" value="NZ_CAAAHN010000015.1"/>
</dbReference>
<dbReference type="AlphaFoldDB" id="A0A0W0U9R6"/>
<evidence type="ECO:0000313" key="2">
    <source>
        <dbReference type="Proteomes" id="UP000054785"/>
    </source>
</evidence>
<proteinExistence type="predicted"/>
<sequence length="83" mass="9587">MTTMSIELLKSRPDTIPRLVQIWHQTLGSIWSPDVPLARVEKNFQNYLYESELPLTFVAFQDNKPVGMCSLRENDGIRPDLKP</sequence>
<dbReference type="GO" id="GO:0016740">
    <property type="term" value="F:transferase activity"/>
    <property type="evidence" value="ECO:0007669"/>
    <property type="project" value="UniProtKB-KW"/>
</dbReference>
<dbReference type="PATRIC" id="fig|45065.4.peg.191"/>
<dbReference type="STRING" id="45065.Lgee_0175"/>
<dbReference type="InterPro" id="IPR016181">
    <property type="entry name" value="Acyl_CoA_acyltransferase"/>
</dbReference>
<gene>
    <name evidence="1" type="ORF">Lgee_0175</name>
</gene>
<reference evidence="1 2" key="1">
    <citation type="submission" date="2015-11" db="EMBL/GenBank/DDBJ databases">
        <title>Genomic analysis of 38 Legionella species identifies large and diverse effector repertoires.</title>
        <authorList>
            <person name="Burstein D."/>
            <person name="Amaro F."/>
            <person name="Zusman T."/>
            <person name="Lifshitz Z."/>
            <person name="Cohen O."/>
            <person name="Gilbert J.A."/>
            <person name="Pupko T."/>
            <person name="Shuman H.A."/>
            <person name="Segal G."/>
        </authorList>
    </citation>
    <scope>NUCLEOTIDE SEQUENCE [LARGE SCALE GENOMIC DNA]</scope>
    <source>
        <strain evidence="1 2">ATCC 49504</strain>
    </source>
</reference>
<comment type="caution">
    <text evidence="1">The sequence shown here is derived from an EMBL/GenBank/DDBJ whole genome shotgun (WGS) entry which is preliminary data.</text>
</comment>